<dbReference type="EMBL" id="GGFJ01014963">
    <property type="protein sequence ID" value="MBW64104.1"/>
    <property type="molecule type" value="Transcribed_RNA"/>
</dbReference>
<accession>A0A2M4CFK6</accession>
<proteinExistence type="predicted"/>
<evidence type="ECO:0000313" key="1">
    <source>
        <dbReference type="EMBL" id="MBW64104.1"/>
    </source>
</evidence>
<name>A0A2M4CFK6_9DIPT</name>
<protein>
    <submittedName>
        <fullName evidence="1">Putative secreted protein</fullName>
    </submittedName>
</protein>
<organism evidence="1">
    <name type="scientific">Anopheles marajoara</name>
    <dbReference type="NCBI Taxonomy" id="58244"/>
    <lineage>
        <taxon>Eukaryota</taxon>
        <taxon>Metazoa</taxon>
        <taxon>Ecdysozoa</taxon>
        <taxon>Arthropoda</taxon>
        <taxon>Hexapoda</taxon>
        <taxon>Insecta</taxon>
        <taxon>Pterygota</taxon>
        <taxon>Neoptera</taxon>
        <taxon>Endopterygota</taxon>
        <taxon>Diptera</taxon>
        <taxon>Nematocera</taxon>
        <taxon>Culicoidea</taxon>
        <taxon>Culicidae</taxon>
        <taxon>Anophelinae</taxon>
        <taxon>Anopheles</taxon>
    </lineage>
</organism>
<reference evidence="1" key="1">
    <citation type="submission" date="2018-01" db="EMBL/GenBank/DDBJ databases">
        <title>An insight into the sialome of Amazonian anophelines.</title>
        <authorList>
            <person name="Ribeiro J.M."/>
            <person name="Scarpassa V."/>
            <person name="Calvo E."/>
        </authorList>
    </citation>
    <scope>NUCLEOTIDE SEQUENCE</scope>
    <source>
        <tissue evidence="1">Salivary glands</tissue>
    </source>
</reference>
<dbReference type="AlphaFoldDB" id="A0A2M4CFK6"/>
<sequence length="66" mass="6197">MGVALVAWGLSASVPLPPPPPLAPVASISILYGIAVAAGAELRRVSLGGGAGGQLSGSSSSSGISL</sequence>